<name>A0A068NW81_FIMGI</name>
<dbReference type="STRING" id="661478.OP10G_4338"/>
<accession>A0A068NW81</accession>
<dbReference type="AlphaFoldDB" id="A0A068NW81"/>
<keyword evidence="3" id="KW-1185">Reference proteome</keyword>
<evidence type="ECO:0000256" key="1">
    <source>
        <dbReference type="SAM" id="MobiDB-lite"/>
    </source>
</evidence>
<dbReference type="EMBL" id="CP007139">
    <property type="protein sequence ID" value="AIE87706.1"/>
    <property type="molecule type" value="Genomic_DNA"/>
</dbReference>
<evidence type="ECO:0000313" key="2">
    <source>
        <dbReference type="EMBL" id="AIE87706.1"/>
    </source>
</evidence>
<evidence type="ECO:0000313" key="3">
    <source>
        <dbReference type="Proteomes" id="UP000027982"/>
    </source>
</evidence>
<dbReference type="KEGG" id="fgi:OP10G_4338"/>
<sequence>MPPNRDPRFGGKTPETKLPGSFGLSPLVYPGYPGALLIM</sequence>
<dbReference type="HOGENOM" id="CLU_3310130_0_0_0"/>
<organism evidence="2 3">
    <name type="scientific">Fimbriimonas ginsengisoli Gsoil 348</name>
    <dbReference type="NCBI Taxonomy" id="661478"/>
    <lineage>
        <taxon>Bacteria</taxon>
        <taxon>Bacillati</taxon>
        <taxon>Armatimonadota</taxon>
        <taxon>Fimbriimonadia</taxon>
        <taxon>Fimbriimonadales</taxon>
        <taxon>Fimbriimonadaceae</taxon>
        <taxon>Fimbriimonas</taxon>
    </lineage>
</organism>
<reference evidence="2 3" key="1">
    <citation type="journal article" date="2014" name="PLoS ONE">
        <title>The first complete genome sequence of the class fimbriimonadia in the phylum armatimonadetes.</title>
        <authorList>
            <person name="Hu Z.Y."/>
            <person name="Wang Y.Z."/>
            <person name="Im W.T."/>
            <person name="Wang S.Y."/>
            <person name="Zhao G.P."/>
            <person name="Zheng H.J."/>
            <person name="Quan Z.X."/>
        </authorList>
    </citation>
    <scope>NUCLEOTIDE SEQUENCE [LARGE SCALE GENOMIC DNA]</scope>
    <source>
        <strain evidence="2">Gsoil 348</strain>
    </source>
</reference>
<protein>
    <submittedName>
        <fullName evidence="2">Uncharacterized protein</fullName>
    </submittedName>
</protein>
<feature type="region of interest" description="Disordered" evidence="1">
    <location>
        <begin position="1"/>
        <end position="20"/>
    </location>
</feature>
<dbReference type="Proteomes" id="UP000027982">
    <property type="component" value="Chromosome"/>
</dbReference>
<gene>
    <name evidence="2" type="ORF">OP10G_4338</name>
</gene>
<proteinExistence type="predicted"/>